<dbReference type="Proteomes" id="UP000606786">
    <property type="component" value="Unassembled WGS sequence"/>
</dbReference>
<feature type="region of interest" description="Disordered" evidence="1">
    <location>
        <begin position="1"/>
        <end position="109"/>
    </location>
</feature>
<gene>
    <name evidence="2" type="ORF">CCAP1982_LOCUS11970</name>
</gene>
<feature type="region of interest" description="Disordered" evidence="1">
    <location>
        <begin position="130"/>
        <end position="170"/>
    </location>
</feature>
<dbReference type="EMBL" id="CAJHJT010000034">
    <property type="protein sequence ID" value="CAD7003520.1"/>
    <property type="molecule type" value="Genomic_DNA"/>
</dbReference>
<dbReference type="OrthoDB" id="5563016at2759"/>
<feature type="compositionally biased region" description="Polar residues" evidence="1">
    <location>
        <begin position="48"/>
        <end position="64"/>
    </location>
</feature>
<accession>A0A811UX72</accession>
<evidence type="ECO:0000256" key="1">
    <source>
        <dbReference type="SAM" id="MobiDB-lite"/>
    </source>
</evidence>
<keyword evidence="3" id="KW-1185">Reference proteome</keyword>
<sequence>MEGETSNVSQTQNPINTNSETRKDKTDAPHVGGGGGGGGGSGGIGKLSPNTEQPLGQSSISGVGTHSHHAHVTHGNGNSGNTGVRDQHVGVGGHKQNSKLERPNTLGGTNQVSRRINICYHNEHYPDGGPGVNNVIGGPPGSTPPPYTSDGKMTNAQGGGGGGGDGRDCRDGRGNVGAGGVLLSELPEPPIPVSEIGPIPPPPMFSTPSPTLIAGRPHGPGAMNDQGYQDYDYDGRHACGTICLCSISYSYVLYSDKYLL</sequence>
<protein>
    <submittedName>
        <fullName evidence="2">(Mediterranean fruit fly) hypothetical protein</fullName>
    </submittedName>
</protein>
<dbReference type="AlphaFoldDB" id="A0A811UX72"/>
<feature type="compositionally biased region" description="Polar residues" evidence="1">
    <location>
        <begin position="1"/>
        <end position="19"/>
    </location>
</feature>
<feature type="compositionally biased region" description="Polar residues" evidence="1">
    <location>
        <begin position="75"/>
        <end position="84"/>
    </location>
</feature>
<organism evidence="2 3">
    <name type="scientific">Ceratitis capitata</name>
    <name type="common">Mediterranean fruit fly</name>
    <name type="synonym">Tephritis capitata</name>
    <dbReference type="NCBI Taxonomy" id="7213"/>
    <lineage>
        <taxon>Eukaryota</taxon>
        <taxon>Metazoa</taxon>
        <taxon>Ecdysozoa</taxon>
        <taxon>Arthropoda</taxon>
        <taxon>Hexapoda</taxon>
        <taxon>Insecta</taxon>
        <taxon>Pterygota</taxon>
        <taxon>Neoptera</taxon>
        <taxon>Endopterygota</taxon>
        <taxon>Diptera</taxon>
        <taxon>Brachycera</taxon>
        <taxon>Muscomorpha</taxon>
        <taxon>Tephritoidea</taxon>
        <taxon>Tephritidae</taxon>
        <taxon>Ceratitis</taxon>
        <taxon>Ceratitis</taxon>
    </lineage>
</organism>
<reference evidence="2" key="1">
    <citation type="submission" date="2020-11" db="EMBL/GenBank/DDBJ databases">
        <authorList>
            <person name="Whitehead M."/>
        </authorList>
    </citation>
    <scope>NUCLEOTIDE SEQUENCE</scope>
    <source>
        <strain evidence="2">EGII</strain>
    </source>
</reference>
<feature type="compositionally biased region" description="Gly residues" evidence="1">
    <location>
        <begin position="31"/>
        <end position="45"/>
    </location>
</feature>
<comment type="caution">
    <text evidence="2">The sequence shown here is derived from an EMBL/GenBank/DDBJ whole genome shotgun (WGS) entry which is preliminary data.</text>
</comment>
<proteinExistence type="predicted"/>
<evidence type="ECO:0000313" key="2">
    <source>
        <dbReference type="EMBL" id="CAD7003520.1"/>
    </source>
</evidence>
<evidence type="ECO:0000313" key="3">
    <source>
        <dbReference type="Proteomes" id="UP000606786"/>
    </source>
</evidence>
<name>A0A811UX72_CERCA</name>